<keyword evidence="7 15" id="KW-0732">Signal</keyword>
<evidence type="ECO:0000256" key="2">
    <source>
        <dbReference type="ARBA" id="ARBA00009175"/>
    </source>
</evidence>
<dbReference type="GO" id="GO:0005886">
    <property type="term" value="C:plasma membrane"/>
    <property type="evidence" value="ECO:0007669"/>
    <property type="project" value="UniProtKB-SubCell"/>
</dbReference>
<dbReference type="FunFam" id="3.40.190.10:FF:000030">
    <property type="entry name" value="Molybdate ABC transporter substrate-binding protein"/>
    <property type="match status" value="1"/>
</dbReference>
<dbReference type="EMBL" id="JZDQ02000017">
    <property type="protein sequence ID" value="OIJ26262.1"/>
    <property type="molecule type" value="Genomic_DNA"/>
</dbReference>
<evidence type="ECO:0000256" key="14">
    <source>
        <dbReference type="PIRSR" id="PIRSR004846-1"/>
    </source>
</evidence>
<evidence type="ECO:0000256" key="10">
    <source>
        <dbReference type="ARBA" id="ARBA00056002"/>
    </source>
</evidence>
<feature type="chain" id="PRO_5039454997" description="Molybdate-binding protein ModA" evidence="15">
    <location>
        <begin position="21"/>
        <end position="251"/>
    </location>
</feature>
<comment type="function">
    <text evidence="10">Involved in the transport of molybdenum into the cell. Part of the binding-protein-dependent transport system ModABCD.</text>
</comment>
<evidence type="ECO:0000256" key="13">
    <source>
        <dbReference type="ARBA" id="ARBA00078141"/>
    </source>
</evidence>
<comment type="subcellular location">
    <subcellularLocation>
        <location evidence="1">Cell membrane</location>
        <topology evidence="1">Lipid-anchor</topology>
    </subcellularLocation>
</comment>
<dbReference type="GO" id="GO:0015689">
    <property type="term" value="P:molybdate ion transport"/>
    <property type="evidence" value="ECO:0007669"/>
    <property type="project" value="InterPro"/>
</dbReference>
<dbReference type="Proteomes" id="UP000033772">
    <property type="component" value="Unassembled WGS sequence"/>
</dbReference>
<keyword evidence="8" id="KW-0472">Membrane</keyword>
<accession>A0A1J4N3X9</accession>
<dbReference type="CDD" id="cd13538">
    <property type="entry name" value="PBP2_ModA_like_1"/>
    <property type="match status" value="1"/>
</dbReference>
<evidence type="ECO:0000256" key="4">
    <source>
        <dbReference type="ARBA" id="ARBA00022475"/>
    </source>
</evidence>
<dbReference type="RefSeq" id="WP_045548488.1">
    <property type="nucleotide sequence ID" value="NZ_JZDQ02000017.1"/>
</dbReference>
<reference evidence="16" key="1">
    <citation type="submission" date="2016-10" db="EMBL/GenBank/DDBJ databases">
        <title>Draft Genome Sequence of Nocardioides luteus Strain BAFB, an Alkane-Degrading Bacterium Isolated from JP-7 Polluted Soil.</title>
        <authorList>
            <person name="Brown L."/>
            <person name="Ruiz O.N."/>
            <person name="Gunasekera T."/>
        </authorList>
    </citation>
    <scope>NUCLEOTIDE SEQUENCE [LARGE SCALE GENOMIC DNA]</scope>
    <source>
        <strain evidence="16">BAFB</strain>
    </source>
</reference>
<dbReference type="AlphaFoldDB" id="A0A1J4N3X9"/>
<evidence type="ECO:0000313" key="16">
    <source>
        <dbReference type="EMBL" id="OIJ26262.1"/>
    </source>
</evidence>
<comment type="subunit">
    <text evidence="11">The complex is composed of two ATP-binding proteins (ModC), two transmembrane proteins (ModB) and a solute-binding protein (ModA).</text>
</comment>
<feature type="binding site" evidence="14">
    <location>
        <position position="69"/>
    </location>
    <ligand>
        <name>molybdate</name>
        <dbReference type="ChEBI" id="CHEBI:36264"/>
    </ligand>
</feature>
<comment type="similarity">
    <text evidence="2">Belongs to the bacterial solute-binding protein ModA family.</text>
</comment>
<keyword evidence="9" id="KW-0826">Tungsten</keyword>
<evidence type="ECO:0000256" key="3">
    <source>
        <dbReference type="ARBA" id="ARBA00022448"/>
    </source>
</evidence>
<dbReference type="InterPro" id="IPR050682">
    <property type="entry name" value="ModA/WtpA"/>
</dbReference>
<evidence type="ECO:0000256" key="12">
    <source>
        <dbReference type="ARBA" id="ARBA00073171"/>
    </source>
</evidence>
<evidence type="ECO:0000256" key="6">
    <source>
        <dbReference type="ARBA" id="ARBA00022723"/>
    </source>
</evidence>
<proteinExistence type="inferred from homology"/>
<evidence type="ECO:0000256" key="5">
    <source>
        <dbReference type="ARBA" id="ARBA00022505"/>
    </source>
</evidence>
<dbReference type="Gene3D" id="3.40.190.10">
    <property type="entry name" value="Periplasmic binding protein-like II"/>
    <property type="match status" value="2"/>
</dbReference>
<gene>
    <name evidence="16" type="ORF">UG56_013535</name>
</gene>
<dbReference type="NCBIfam" id="TIGR01256">
    <property type="entry name" value="modA"/>
    <property type="match status" value="1"/>
</dbReference>
<dbReference type="PROSITE" id="PS51257">
    <property type="entry name" value="PROKAR_LIPOPROTEIN"/>
    <property type="match status" value="1"/>
</dbReference>
<evidence type="ECO:0000256" key="15">
    <source>
        <dbReference type="SAM" id="SignalP"/>
    </source>
</evidence>
<feature type="binding site" evidence="14">
    <location>
        <position position="41"/>
    </location>
    <ligand>
        <name>molybdate</name>
        <dbReference type="ChEBI" id="CHEBI:36264"/>
    </ligand>
</feature>
<evidence type="ECO:0000256" key="1">
    <source>
        <dbReference type="ARBA" id="ARBA00004193"/>
    </source>
</evidence>
<dbReference type="InterPro" id="IPR005950">
    <property type="entry name" value="ModA"/>
</dbReference>
<dbReference type="PANTHER" id="PTHR30632:SF0">
    <property type="entry name" value="SULFATE-BINDING PROTEIN"/>
    <property type="match status" value="1"/>
</dbReference>
<keyword evidence="4" id="KW-1003">Cell membrane</keyword>
<dbReference type="Pfam" id="PF13531">
    <property type="entry name" value="SBP_bac_11"/>
    <property type="match status" value="1"/>
</dbReference>
<sequence length="251" mass="25577">MITRTSISAVVAVTALLALAGCGSSSEGTEKRELTVFAAASLTDTFTELAEQFEKEHPGVKVTTSFGGSSDLVAQIEDGAPADVFASADTKNMDKLGDLATDPQDFASNTLEIATPPGNPAEIGGFQDLAKAGTKVVVCAAEVPCGSATAEMEKKTGVDIEPVSEEQSVSDVLAKVTSGDADAGLVYVTDVTAAGGTVTGVEFAESDEVVNTYPISALDGADDADLAQEFVDLVRSESGQKVLSDAGFGQP</sequence>
<name>A0A1J4N3X9_9ACTN</name>
<feature type="binding site" evidence="14">
    <location>
        <position position="187"/>
    </location>
    <ligand>
        <name>molybdate</name>
        <dbReference type="ChEBI" id="CHEBI:36264"/>
    </ligand>
</feature>
<evidence type="ECO:0000256" key="8">
    <source>
        <dbReference type="ARBA" id="ARBA00023136"/>
    </source>
</evidence>
<dbReference type="GO" id="GO:0046872">
    <property type="term" value="F:metal ion binding"/>
    <property type="evidence" value="ECO:0007669"/>
    <property type="project" value="UniProtKB-KW"/>
</dbReference>
<keyword evidence="6 14" id="KW-0479">Metal-binding</keyword>
<dbReference type="GO" id="GO:0030973">
    <property type="term" value="F:molybdate ion binding"/>
    <property type="evidence" value="ECO:0007669"/>
    <property type="project" value="TreeGrafter"/>
</dbReference>
<keyword evidence="17" id="KW-1185">Reference proteome</keyword>
<keyword evidence="3" id="KW-0813">Transport</keyword>
<dbReference type="OrthoDB" id="9785015at2"/>
<organism evidence="16 17">
    <name type="scientific">Nocardioides luteus</name>
    <dbReference type="NCBI Taxonomy" id="1844"/>
    <lineage>
        <taxon>Bacteria</taxon>
        <taxon>Bacillati</taxon>
        <taxon>Actinomycetota</taxon>
        <taxon>Actinomycetes</taxon>
        <taxon>Propionibacteriales</taxon>
        <taxon>Nocardioidaceae</taxon>
        <taxon>Nocardioides</taxon>
    </lineage>
</organism>
<feature type="binding site" evidence="14">
    <location>
        <position position="169"/>
    </location>
    <ligand>
        <name>molybdate</name>
        <dbReference type="ChEBI" id="CHEBI:36264"/>
    </ligand>
</feature>
<dbReference type="STRING" id="1844.UG56_013535"/>
<keyword evidence="5 14" id="KW-0500">Molybdenum</keyword>
<dbReference type="PANTHER" id="PTHR30632">
    <property type="entry name" value="MOLYBDATE-BINDING PERIPLASMIC PROTEIN"/>
    <property type="match status" value="1"/>
</dbReference>
<evidence type="ECO:0000256" key="11">
    <source>
        <dbReference type="ARBA" id="ARBA00062515"/>
    </source>
</evidence>
<protein>
    <recommendedName>
        <fullName evidence="12">Molybdate-binding protein ModA</fullName>
    </recommendedName>
    <alternativeName>
        <fullName evidence="13">Molybdate/tungstate-binding protein ModA</fullName>
    </alternativeName>
</protein>
<evidence type="ECO:0000313" key="17">
    <source>
        <dbReference type="Proteomes" id="UP000033772"/>
    </source>
</evidence>
<comment type="caution">
    <text evidence="16">The sequence shown here is derived from an EMBL/GenBank/DDBJ whole genome shotgun (WGS) entry which is preliminary data.</text>
</comment>
<dbReference type="SUPFAM" id="SSF53850">
    <property type="entry name" value="Periplasmic binding protein-like II"/>
    <property type="match status" value="1"/>
</dbReference>
<evidence type="ECO:0000256" key="9">
    <source>
        <dbReference type="ARBA" id="ARBA00023245"/>
    </source>
</evidence>
<dbReference type="PIRSF" id="PIRSF004846">
    <property type="entry name" value="ModA"/>
    <property type="match status" value="1"/>
</dbReference>
<feature type="signal peptide" evidence="15">
    <location>
        <begin position="1"/>
        <end position="20"/>
    </location>
</feature>
<evidence type="ECO:0000256" key="7">
    <source>
        <dbReference type="ARBA" id="ARBA00022729"/>
    </source>
</evidence>